<feature type="compositionally biased region" description="Polar residues" evidence="5">
    <location>
        <begin position="1055"/>
        <end position="1074"/>
    </location>
</feature>
<feature type="compositionally biased region" description="Acidic residues" evidence="5">
    <location>
        <begin position="224"/>
        <end position="240"/>
    </location>
</feature>
<feature type="compositionally biased region" description="Basic and acidic residues" evidence="5">
    <location>
        <begin position="883"/>
        <end position="896"/>
    </location>
</feature>
<evidence type="ECO:0000256" key="3">
    <source>
        <dbReference type="ARBA" id="ARBA00023242"/>
    </source>
</evidence>
<feature type="region of interest" description="Disordered" evidence="5">
    <location>
        <begin position="315"/>
        <end position="411"/>
    </location>
</feature>
<feature type="compositionally biased region" description="Basic residues" evidence="5">
    <location>
        <begin position="178"/>
        <end position="206"/>
    </location>
</feature>
<feature type="compositionally biased region" description="Low complexity" evidence="5">
    <location>
        <begin position="897"/>
        <end position="910"/>
    </location>
</feature>
<dbReference type="Pfam" id="PF15612">
    <property type="entry name" value="WHIM1"/>
    <property type="match status" value="1"/>
</dbReference>
<proteinExistence type="predicted"/>
<feature type="region of interest" description="Disordered" evidence="5">
    <location>
        <begin position="1376"/>
        <end position="1399"/>
    </location>
</feature>
<feature type="compositionally biased region" description="Low complexity" evidence="5">
    <location>
        <begin position="857"/>
        <end position="875"/>
    </location>
</feature>
<feature type="compositionally biased region" description="Basic and acidic residues" evidence="5">
    <location>
        <begin position="1094"/>
        <end position="1108"/>
    </location>
</feature>
<feature type="region of interest" description="Disordered" evidence="5">
    <location>
        <begin position="521"/>
        <end position="553"/>
    </location>
</feature>
<evidence type="ECO:0000313" key="9">
    <source>
        <dbReference type="RefSeq" id="XP_031548771.1"/>
    </source>
</evidence>
<feature type="compositionally biased region" description="Low complexity" evidence="5">
    <location>
        <begin position="734"/>
        <end position="756"/>
    </location>
</feature>
<evidence type="ECO:0000256" key="5">
    <source>
        <dbReference type="SAM" id="MobiDB-lite"/>
    </source>
</evidence>
<dbReference type="GO" id="GO:0006338">
    <property type="term" value="P:chromatin remodeling"/>
    <property type="evidence" value="ECO:0007669"/>
    <property type="project" value="InterPro"/>
</dbReference>
<dbReference type="PROSITE" id="PS00633">
    <property type="entry name" value="BROMODOMAIN_1"/>
    <property type="match status" value="1"/>
</dbReference>
<feature type="region of interest" description="Disordered" evidence="5">
    <location>
        <begin position="176"/>
        <end position="246"/>
    </location>
</feature>
<dbReference type="RefSeq" id="XP_031548771.1">
    <property type="nucleotide sequence ID" value="XM_031692911.1"/>
</dbReference>
<evidence type="ECO:0000313" key="8">
    <source>
        <dbReference type="Proteomes" id="UP000515163"/>
    </source>
</evidence>
<dbReference type="GO" id="GO:0090537">
    <property type="term" value="C:CERF complex"/>
    <property type="evidence" value="ECO:0007669"/>
    <property type="project" value="InterPro"/>
</dbReference>
<evidence type="ECO:0000256" key="4">
    <source>
        <dbReference type="PROSITE-ProRule" id="PRU00035"/>
    </source>
</evidence>
<accession>A0A6P8H062</accession>
<dbReference type="PROSITE" id="PS50014">
    <property type="entry name" value="BROMODOMAIN_2"/>
    <property type="match status" value="1"/>
</dbReference>
<keyword evidence="2 4" id="KW-0103">Bromodomain</keyword>
<feature type="compositionally biased region" description="Basic and acidic residues" evidence="5">
    <location>
        <begin position="402"/>
        <end position="411"/>
    </location>
</feature>
<sequence length="1399" mass="158330">MSLDIRSWWEVPSIAHFCSLFRTAFGLTDFEIEDLEEALLSDGSIDGSLNTFLGDLHARLLRGLFETKDIHADNFEPFLSQILKIRWEDELGKENPLKDKEYSKLSVQQKVKILHDLCDFRLDVADVPELLKGLDADSLRVEPLGRDAKGSIYWYFYGTRLYKEVPVLTQEEKEKRKLEKKKKKLAAKKKKRKKKKVKAKRKKRKANSSDSESDFITSSSSEDITSDEDDDIDSESEEESSSNAGWSLVCSLASEWEELAESFKKSKNRDEKLLYQTLSEDFVPEIGKMIEAKEKAYQKKLLELAPRRASTRIAIKMSMREDDEREEEEEKVNERERLAEEKRIEQEEKQKEKERLAEKRQQERAERARLREERQWMRMNGEIPPELMPGINGQDESSNEGETNRRERVAEFDGDDDRDEDLYTGMYKVLDYLKKHNNAWPFLEPVDESYAPQYHEIIEHPMDLSTIEEKLDKGEYKTLDEFQNDMQLMFDNCDEYNGPDSMYTKMANTLKAAFERQIKKHFPEDEDNSDEDYEEELRKGRKKEREKENKFKPRRTEFSIDDFVGNKVDTQSPNKTMGSMPFPFMNEMGMNRMPNPMMAGRRPQDYQFPQGVAPGYGPDGRPMYPPQFYQNYYNAAIARFNLPQQHQFNQYQYQPPPLTRAPMADTQGMSYSQQGISSHMRFQGPSPNGMTAPGLPRMQGPTRMGLPPGTQAGPGAVPPRPNIQGHQTRPQMIPESSRTPMSSQSSSPTHQGQSSTLQPEQRRYPDQFGPNPAGMSNRPDQYRMPITPNHPGAAQNQFPGFPGMNGPPRLQRAQMDQMGQRRMGDFGPNMQRSYGVRPPGAQLPPGFMPSAQGPPRSQAAPTSSVPSSTETSISAVASPASETEGKNKKTTEDESKSSPLPNIIPPISTSAQPTPTLVTTEKDKREPEQAIPMSRPQSFGQPFPPQPYCGRPMAPYPQGLPHRFPLMPQERHASVIMAPGGPPTLTNKNKPIETVQPNKDKPKDTDEQNNSKPKRETVKKLSQSDSRSQNTPTPPNVVTNETRDQTSKPKGVGLSISQILGTSPRDTSADSPRSSENKPPVITASRRSPPPLVSDRKRLEDIKGKSDSNRSSPAVESPRQSQGSNQECPPGYKSWPLEQGPSQASPRQGSPNVGSGRPRGFLEELFNGKPPISKDVELAANPLSQGSQSLPFTSLLKEIAPSRESPVKKGPFESQGTRAGLALSGMNQAHEDFMTRNYLRDRSEAQIYGSFAKQMNPYSMYQGKMGPESMPTLAFRSQGQEMAGIERQRALQMTGKRAPDSQFVDLDAMQYREQPGYPSREQLYLLEQRRQQERIASTRSSVIGGDGMHVMGYPSNVMLHQQQQQQQLLQAMYGNRMRNGDFPNSMSEDVTPSKIPRFS</sequence>
<reference evidence="9" key="1">
    <citation type="submission" date="2025-08" db="UniProtKB">
        <authorList>
            <consortium name="RefSeq"/>
        </authorList>
    </citation>
    <scope>IDENTIFICATION</scope>
    <source>
        <tissue evidence="9">Tentacle</tissue>
    </source>
</reference>
<feature type="compositionally biased region" description="Acidic residues" evidence="5">
    <location>
        <begin position="321"/>
        <end position="331"/>
    </location>
</feature>
<feature type="compositionally biased region" description="Polar residues" evidence="5">
    <location>
        <begin position="1020"/>
        <end position="1029"/>
    </location>
</feature>
<dbReference type="SMART" id="SM00297">
    <property type="entry name" value="BROMO"/>
    <property type="match status" value="1"/>
</dbReference>
<dbReference type="PANTHER" id="PTHR47092:SF1">
    <property type="entry name" value="CHROMATIN REMODELING REGULATOR CECR2"/>
    <property type="match status" value="1"/>
</dbReference>
<dbReference type="InterPro" id="IPR028942">
    <property type="entry name" value="WHIM1_dom"/>
</dbReference>
<dbReference type="Gene3D" id="1.20.920.10">
    <property type="entry name" value="Bromodomain-like"/>
    <property type="match status" value="1"/>
</dbReference>
<dbReference type="CDD" id="cd05509">
    <property type="entry name" value="Bromo_gcn5_like"/>
    <property type="match status" value="1"/>
</dbReference>
<gene>
    <name evidence="9" type="primary">LOC116286394</name>
</gene>
<protein>
    <submittedName>
        <fullName evidence="9">Cat eye syndrome critical region protein 2-like isoform X1</fullName>
    </submittedName>
</protein>
<evidence type="ECO:0000259" key="7">
    <source>
        <dbReference type="PROSITE" id="PS50827"/>
    </source>
</evidence>
<dbReference type="InterPro" id="IPR018359">
    <property type="entry name" value="Bromodomain_CS"/>
</dbReference>
<feature type="compositionally biased region" description="Polar residues" evidence="5">
    <location>
        <begin position="1140"/>
        <end position="1153"/>
    </location>
</feature>
<dbReference type="Proteomes" id="UP000515163">
    <property type="component" value="Unplaced"/>
</dbReference>
<feature type="compositionally biased region" description="Low complexity" evidence="5">
    <location>
        <begin position="208"/>
        <end position="223"/>
    </location>
</feature>
<feature type="domain" description="DDT" evidence="7">
    <location>
        <begin position="5"/>
        <end position="70"/>
    </location>
</feature>
<dbReference type="PANTHER" id="PTHR47092">
    <property type="entry name" value="CAT EYE SYNDROME CRITICAL REGION PROTEIN 2"/>
    <property type="match status" value="1"/>
</dbReference>
<dbReference type="SUPFAM" id="SSF47370">
    <property type="entry name" value="Bromodomain"/>
    <property type="match status" value="1"/>
</dbReference>
<dbReference type="OrthoDB" id="303107at2759"/>
<dbReference type="FunCoup" id="A0A6P8H062">
    <property type="interactions" value="554"/>
</dbReference>
<dbReference type="PRINTS" id="PR00503">
    <property type="entry name" value="BROMODOMAIN"/>
</dbReference>
<organism evidence="8 9">
    <name type="scientific">Actinia tenebrosa</name>
    <name type="common">Australian red waratah sea anemone</name>
    <dbReference type="NCBI Taxonomy" id="6105"/>
    <lineage>
        <taxon>Eukaryota</taxon>
        <taxon>Metazoa</taxon>
        <taxon>Cnidaria</taxon>
        <taxon>Anthozoa</taxon>
        <taxon>Hexacorallia</taxon>
        <taxon>Actiniaria</taxon>
        <taxon>Actiniidae</taxon>
        <taxon>Actinia</taxon>
    </lineage>
</organism>
<keyword evidence="8" id="KW-1185">Reference proteome</keyword>
<feature type="region of interest" description="Disordered" evidence="5">
    <location>
        <begin position="682"/>
        <end position="1168"/>
    </location>
</feature>
<feature type="domain" description="Bromo" evidence="6">
    <location>
        <begin position="434"/>
        <end position="504"/>
    </location>
</feature>
<comment type="subcellular location">
    <subcellularLocation>
        <location evidence="1">Nucleus</location>
    </subcellularLocation>
</comment>
<dbReference type="Pfam" id="PF02791">
    <property type="entry name" value="DDT"/>
    <property type="match status" value="1"/>
</dbReference>
<feature type="compositionally biased region" description="Basic and acidic residues" evidence="5">
    <location>
        <begin position="543"/>
        <end position="553"/>
    </location>
</feature>
<dbReference type="Pfam" id="PF00439">
    <property type="entry name" value="Bromodomain"/>
    <property type="match status" value="1"/>
</dbReference>
<dbReference type="InterPro" id="IPR018501">
    <property type="entry name" value="DDT_dom"/>
</dbReference>
<feature type="compositionally biased region" description="Acidic residues" evidence="5">
    <location>
        <begin position="524"/>
        <end position="535"/>
    </location>
</feature>
<dbReference type="PROSITE" id="PS50827">
    <property type="entry name" value="DDT"/>
    <property type="match status" value="1"/>
</dbReference>
<evidence type="ECO:0000259" key="6">
    <source>
        <dbReference type="PROSITE" id="PS50014"/>
    </source>
</evidence>
<feature type="compositionally biased region" description="Basic and acidic residues" evidence="5">
    <location>
        <begin position="332"/>
        <end position="376"/>
    </location>
</feature>
<dbReference type="GeneID" id="116286394"/>
<evidence type="ECO:0000256" key="1">
    <source>
        <dbReference type="ARBA" id="ARBA00004123"/>
    </source>
</evidence>
<dbReference type="InterPro" id="IPR036427">
    <property type="entry name" value="Bromodomain-like_sf"/>
</dbReference>
<keyword evidence="3" id="KW-0539">Nucleus</keyword>
<evidence type="ECO:0000256" key="2">
    <source>
        <dbReference type="ARBA" id="ARBA00023117"/>
    </source>
</evidence>
<dbReference type="InParanoid" id="A0A6P8H062"/>
<dbReference type="InterPro" id="IPR029614">
    <property type="entry name" value="CECR2"/>
</dbReference>
<name>A0A6P8H062_ACTTE</name>
<feature type="compositionally biased region" description="Polar residues" evidence="5">
    <location>
        <begin position="1109"/>
        <end position="1127"/>
    </location>
</feature>
<dbReference type="InterPro" id="IPR001487">
    <property type="entry name" value="Bromodomain"/>
</dbReference>
<dbReference type="KEGG" id="aten:116286394"/>